<gene>
    <name evidence="3" type="ORF">FMUND_6734</name>
</gene>
<feature type="transmembrane region" description="Helical" evidence="2">
    <location>
        <begin position="224"/>
        <end position="249"/>
    </location>
</feature>
<proteinExistence type="predicted"/>
<keyword evidence="2" id="KW-0812">Transmembrane</keyword>
<feature type="compositionally biased region" description="Basic residues" evidence="1">
    <location>
        <begin position="1"/>
        <end position="13"/>
    </location>
</feature>
<evidence type="ECO:0000256" key="2">
    <source>
        <dbReference type="SAM" id="Phobius"/>
    </source>
</evidence>
<feature type="compositionally biased region" description="Polar residues" evidence="1">
    <location>
        <begin position="68"/>
        <end position="83"/>
    </location>
</feature>
<dbReference type="OrthoDB" id="5102540at2759"/>
<feature type="compositionally biased region" description="Polar residues" evidence="1">
    <location>
        <begin position="14"/>
        <end position="42"/>
    </location>
</feature>
<evidence type="ECO:0000256" key="1">
    <source>
        <dbReference type="SAM" id="MobiDB-lite"/>
    </source>
</evidence>
<organism evidence="3 4">
    <name type="scientific">Fusarium mundagurra</name>
    <dbReference type="NCBI Taxonomy" id="1567541"/>
    <lineage>
        <taxon>Eukaryota</taxon>
        <taxon>Fungi</taxon>
        <taxon>Dikarya</taxon>
        <taxon>Ascomycota</taxon>
        <taxon>Pezizomycotina</taxon>
        <taxon>Sordariomycetes</taxon>
        <taxon>Hypocreomycetidae</taxon>
        <taxon>Hypocreales</taxon>
        <taxon>Nectriaceae</taxon>
        <taxon>Fusarium</taxon>
        <taxon>Fusarium fujikuroi species complex</taxon>
    </lineage>
</organism>
<name>A0A8H6DGH3_9HYPO</name>
<keyword evidence="4" id="KW-1185">Reference proteome</keyword>
<dbReference type="Proteomes" id="UP000544331">
    <property type="component" value="Unassembled WGS sequence"/>
</dbReference>
<comment type="caution">
    <text evidence="3">The sequence shown here is derived from an EMBL/GenBank/DDBJ whole genome shotgun (WGS) entry which is preliminary data.</text>
</comment>
<feature type="region of interest" description="Disordered" evidence="1">
    <location>
        <begin position="1"/>
        <end position="84"/>
    </location>
</feature>
<protein>
    <recommendedName>
        <fullName evidence="5">Transmembrane protein</fullName>
    </recommendedName>
</protein>
<feature type="transmembrane region" description="Helical" evidence="2">
    <location>
        <begin position="187"/>
        <end position="204"/>
    </location>
</feature>
<feature type="compositionally biased region" description="Polar residues" evidence="1">
    <location>
        <begin position="49"/>
        <end position="61"/>
    </location>
</feature>
<dbReference type="AlphaFoldDB" id="A0A8H6DGH3"/>
<evidence type="ECO:0008006" key="5">
    <source>
        <dbReference type="Google" id="ProtNLM"/>
    </source>
</evidence>
<sequence length="300" mass="33827">MAPRTPHRKRRNNARTPSQGSPRTPSSESTTAGSSLPQTPWSSDFGEQDATSRPSTRSSEPASFDIPSYSNTTWPSPGSSNPSMAEIETFETNVQDFSCSPLKDADASSSRIAAELPAEPEKPDDKSDDHGYLLETILLDHLKFLRSCIWFPDSHCIFARWTWERAYPLNPVEQLAAFAERHRDNDILAFCILQTSYYVTYYYFACAQYLFPAKYEYNIWNDQVVRFMAGLVVIIAILAFVIGKIFDWVMRDSNDAKKRTEFQDIIYDVAVPRLVTGRGQAKDALSIVVASSPHRQNATT</sequence>
<evidence type="ECO:0000313" key="3">
    <source>
        <dbReference type="EMBL" id="KAF5715725.1"/>
    </source>
</evidence>
<dbReference type="EMBL" id="JAAOAN010000220">
    <property type="protein sequence ID" value="KAF5715725.1"/>
    <property type="molecule type" value="Genomic_DNA"/>
</dbReference>
<accession>A0A8H6DGH3</accession>
<evidence type="ECO:0000313" key="4">
    <source>
        <dbReference type="Proteomes" id="UP000544331"/>
    </source>
</evidence>
<keyword evidence="2" id="KW-1133">Transmembrane helix</keyword>
<keyword evidence="2" id="KW-0472">Membrane</keyword>
<reference evidence="3 4" key="1">
    <citation type="submission" date="2020-05" db="EMBL/GenBank/DDBJ databases">
        <title>Identification and distribution of gene clusters putatively required for synthesis of sphingolipid metabolism inhibitors in phylogenetically diverse species of the filamentous fungus Fusarium.</title>
        <authorList>
            <person name="Kim H.-S."/>
            <person name="Busman M."/>
            <person name="Brown D.W."/>
            <person name="Divon H."/>
            <person name="Uhlig S."/>
            <person name="Proctor R.H."/>
        </authorList>
    </citation>
    <scope>NUCLEOTIDE SEQUENCE [LARGE SCALE GENOMIC DNA]</scope>
    <source>
        <strain evidence="3 4">NRRL 66235</strain>
    </source>
</reference>